<dbReference type="AlphaFoldDB" id="F0I855"/>
<sequence>MKNKKILISILSIIALGLDVVLSVTFYNNLTLDGTYYSLVESGDESFDKMDKAGFIEIKGNHVYYHENGQKEVGAISKEKNTIKVGNKEYQYIHSFSNLTLYLIKDTANNPDENLFLGKKLLD</sequence>
<dbReference type="Proteomes" id="UP000003351">
    <property type="component" value="Unassembled WGS sequence"/>
</dbReference>
<dbReference type="HOGENOM" id="CLU_1874341_0_0_9"/>
<proteinExistence type="predicted"/>
<comment type="caution">
    <text evidence="1">The sequence shown here is derived from an EMBL/GenBank/DDBJ whole genome shotgun (WGS) entry which is preliminary data.</text>
</comment>
<dbReference type="PATRIC" id="fig|888810.3.peg.827"/>
<dbReference type="EMBL" id="AEXW01000005">
    <property type="protein sequence ID" value="EGD31890.1"/>
    <property type="molecule type" value="Genomic_DNA"/>
</dbReference>
<evidence type="ECO:0000313" key="2">
    <source>
        <dbReference type="Proteomes" id="UP000003351"/>
    </source>
</evidence>
<reference evidence="1 2" key="1">
    <citation type="submission" date="2011-02" db="EMBL/GenBank/DDBJ databases">
        <authorList>
            <person name="Muzny D."/>
            <person name="Qin X."/>
            <person name="Deng J."/>
            <person name="Jiang H."/>
            <person name="Liu Y."/>
            <person name="Qu J."/>
            <person name="Song X.-Z."/>
            <person name="Zhang L."/>
            <person name="Thornton R."/>
            <person name="Coyle M."/>
            <person name="Francisco L."/>
            <person name="Jackson L."/>
            <person name="Javaid M."/>
            <person name="Korchina V."/>
            <person name="Kovar C."/>
            <person name="Mata R."/>
            <person name="Mathew T."/>
            <person name="Ngo R."/>
            <person name="Nguyen L."/>
            <person name="Nguyen N."/>
            <person name="Okwuonu G."/>
            <person name="Ongeri F."/>
            <person name="Pham C."/>
            <person name="Simmons D."/>
            <person name="Wilczek-Boney K."/>
            <person name="Hale W."/>
            <person name="Jakkamsetti A."/>
            <person name="Pham P."/>
            <person name="Ruth R."/>
            <person name="San Lucas F."/>
            <person name="Warren J."/>
            <person name="Zhang J."/>
            <person name="Zhao Z."/>
            <person name="Zhou C."/>
            <person name="Zhu D."/>
            <person name="Lee S."/>
            <person name="Bess C."/>
            <person name="Blankenburg K."/>
            <person name="Forbes L."/>
            <person name="Fu Q."/>
            <person name="Gubbala S."/>
            <person name="Hirani K."/>
            <person name="Jayaseelan J.C."/>
            <person name="Lara F."/>
            <person name="Munidasa M."/>
            <person name="Palculict T."/>
            <person name="Patil S."/>
            <person name="Pu L.-L."/>
            <person name="Saada N."/>
            <person name="Tang L."/>
            <person name="Weissenberger G."/>
            <person name="Zhu Y."/>
            <person name="Hemphill L."/>
            <person name="Shang Y."/>
            <person name="Youmans B."/>
            <person name="Ayvaz T."/>
            <person name="Ross M."/>
            <person name="Santibanez J."/>
            <person name="Aqrawi P."/>
            <person name="Gross S."/>
            <person name="Joshi V."/>
            <person name="Fowler G."/>
            <person name="Nazareth L."/>
            <person name="Reid J."/>
            <person name="Worley K."/>
            <person name="Petrosino J."/>
            <person name="Highlander S."/>
            <person name="Gibbs R."/>
        </authorList>
    </citation>
    <scope>NUCLEOTIDE SEQUENCE [LARGE SCALE GENOMIC DNA]</scope>
    <source>
        <strain evidence="1 2">SK115</strain>
    </source>
</reference>
<dbReference type="RefSeq" id="WP_002906755.1">
    <property type="nucleotide sequence ID" value="NZ_GL872408.1"/>
</dbReference>
<evidence type="ECO:0000313" key="1">
    <source>
        <dbReference type="EMBL" id="EGD31890.1"/>
    </source>
</evidence>
<name>F0I855_STRSA</name>
<gene>
    <name evidence="1" type="ORF">HMPREF9382_0844</name>
</gene>
<accession>F0I855</accession>
<protein>
    <submittedName>
        <fullName evidence="1">Uncharacterized protein</fullName>
    </submittedName>
</protein>
<organism evidence="1 2">
    <name type="scientific">Streptococcus sanguinis SK115</name>
    <dbReference type="NCBI Taxonomy" id="888810"/>
    <lineage>
        <taxon>Bacteria</taxon>
        <taxon>Bacillati</taxon>
        <taxon>Bacillota</taxon>
        <taxon>Bacilli</taxon>
        <taxon>Lactobacillales</taxon>
        <taxon>Streptococcaceae</taxon>
        <taxon>Streptococcus</taxon>
    </lineage>
</organism>